<dbReference type="PANTHER" id="PTHR45867">
    <property type="entry name" value="PURPLE ACID PHOSPHATASE"/>
    <property type="match status" value="1"/>
</dbReference>
<evidence type="ECO:0000313" key="3">
    <source>
        <dbReference type="EMBL" id="QKD84613.1"/>
    </source>
</evidence>
<dbReference type="Proteomes" id="UP000505210">
    <property type="component" value="Chromosome"/>
</dbReference>
<evidence type="ECO:0000313" key="4">
    <source>
        <dbReference type="Proteomes" id="UP000505210"/>
    </source>
</evidence>
<dbReference type="Gene3D" id="2.60.40.380">
    <property type="entry name" value="Purple acid phosphatase-like, N-terminal"/>
    <property type="match status" value="1"/>
</dbReference>
<dbReference type="SUPFAM" id="SSF49363">
    <property type="entry name" value="Purple acid phosphatase, N-terminal domain"/>
    <property type="match status" value="1"/>
</dbReference>
<feature type="domain" description="Fibronectin type-III" evidence="2">
    <location>
        <begin position="51"/>
        <end position="145"/>
    </location>
</feature>
<evidence type="ECO:0000259" key="2">
    <source>
        <dbReference type="PROSITE" id="PS50853"/>
    </source>
</evidence>
<proteinExistence type="predicted"/>
<dbReference type="CDD" id="cd00063">
    <property type="entry name" value="FN3"/>
    <property type="match status" value="1"/>
</dbReference>
<gene>
    <name evidence="3" type="ORF">HPC62_22660</name>
</gene>
<protein>
    <submittedName>
        <fullName evidence="3">Metallophosphoesterase family protein</fullName>
    </submittedName>
</protein>
<dbReference type="RefSeq" id="WP_172358631.1">
    <property type="nucleotide sequence ID" value="NZ_CP053661.1"/>
</dbReference>
<dbReference type="InterPro" id="IPR004843">
    <property type="entry name" value="Calcineurin-like_PHP"/>
</dbReference>
<reference evidence="3 4" key="1">
    <citation type="submission" date="2020-05" db="EMBL/GenBank/DDBJ databases">
        <title>Complete genome sequence of of a novel Thermoleptolyngbya strain isolated from hot springs of Ganzi, Sichuan China.</title>
        <authorList>
            <person name="Tang J."/>
            <person name="Daroch M."/>
            <person name="Li L."/>
            <person name="Waleron K."/>
            <person name="Waleron M."/>
            <person name="Waleron M."/>
        </authorList>
    </citation>
    <scope>NUCLEOTIDE SEQUENCE [LARGE SCALE GENOMIC DNA]</scope>
    <source>
        <strain evidence="3 4">PKUAC-SCTA183</strain>
    </source>
</reference>
<dbReference type="InterPro" id="IPR008963">
    <property type="entry name" value="Purple_acid_Pase-like_N"/>
</dbReference>
<dbReference type="PANTHER" id="PTHR45867:SF3">
    <property type="entry name" value="ACID PHOSPHATASE TYPE 7"/>
    <property type="match status" value="1"/>
</dbReference>
<dbReference type="Pfam" id="PF00149">
    <property type="entry name" value="Metallophos"/>
    <property type="match status" value="1"/>
</dbReference>
<dbReference type="EMBL" id="CP053661">
    <property type="protein sequence ID" value="QKD84613.1"/>
    <property type="molecule type" value="Genomic_DNA"/>
</dbReference>
<keyword evidence="1" id="KW-0732">Signal</keyword>
<keyword evidence="4" id="KW-1185">Reference proteome</keyword>
<dbReference type="SUPFAM" id="SSF56300">
    <property type="entry name" value="Metallo-dependent phosphatases"/>
    <property type="match status" value="1"/>
</dbReference>
<dbReference type="InterPro" id="IPR029052">
    <property type="entry name" value="Metallo-depent_PP-like"/>
</dbReference>
<accession>A0A6M8BPF9</accession>
<organism evidence="3 4">
    <name type="scientific">Thermoleptolyngbya sichuanensis A183</name>
    <dbReference type="NCBI Taxonomy" id="2737172"/>
    <lineage>
        <taxon>Bacteria</taxon>
        <taxon>Bacillati</taxon>
        <taxon>Cyanobacteriota</taxon>
        <taxon>Cyanophyceae</taxon>
        <taxon>Oculatellales</taxon>
        <taxon>Oculatellaceae</taxon>
        <taxon>Thermoleptolyngbya</taxon>
        <taxon>Thermoleptolyngbya sichuanensis</taxon>
    </lineage>
</organism>
<dbReference type="InterPro" id="IPR015914">
    <property type="entry name" value="PAPs_N"/>
</dbReference>
<dbReference type="InterPro" id="IPR003961">
    <property type="entry name" value="FN3_dom"/>
</dbReference>
<dbReference type="Pfam" id="PF16656">
    <property type="entry name" value="Pur_ac_phosph_N"/>
    <property type="match status" value="1"/>
</dbReference>
<sequence length="457" mass="51278">MARHRTPSVPRWRFVSKSLPKWLIALGLALLFLFFSATVAYSAYKAHRRRPPDQVHLAWIKDPATTMTIVWRTYRGYTPSYVQYRPKGTEAWQEWVGVHRPSGTGGTLHEVTLEDLSPNTEYEYRVKGDYWSVWSDPYTFRTAPAGGASEFDVVYVADTGLVGRKDGLSTGTQQIIDEIAKLNPLLVLGGGDYAYYDGDKRYRPLDRAIDAWFNQMMPVASKAALMPTYGNHEAMLQESVDLWSQRFPTPAGFDHNLNYSFDVGNVHFISLFTIFEEQGVSNGTLKWLEEDIQAAQAAGKRWIIPFTHVSAFAEGKSHPSNLALRAQLGPLLEKYGVKLIVSSHDQAYERTYPLVNVPQSITATSTSKSCYTLEDGVTWLKVSPGGKESNKSGSFSIFQSDTAPPWTAYRNNTMHVFTQLHFTPDQRLQVKTYGLKGDGKPPVVLDAFEYTTGRCGA</sequence>
<dbReference type="PROSITE" id="PS50853">
    <property type="entry name" value="FN3"/>
    <property type="match status" value="1"/>
</dbReference>
<dbReference type="GO" id="GO:0003993">
    <property type="term" value="F:acid phosphatase activity"/>
    <property type="evidence" value="ECO:0007669"/>
    <property type="project" value="InterPro"/>
</dbReference>
<dbReference type="KEGG" id="theu:HPC62_22660"/>
<dbReference type="Gene3D" id="3.60.21.10">
    <property type="match status" value="1"/>
</dbReference>
<evidence type="ECO:0000256" key="1">
    <source>
        <dbReference type="ARBA" id="ARBA00022729"/>
    </source>
</evidence>
<dbReference type="AlphaFoldDB" id="A0A6M8BPF9"/>
<dbReference type="GO" id="GO:0046872">
    <property type="term" value="F:metal ion binding"/>
    <property type="evidence" value="ECO:0007669"/>
    <property type="project" value="InterPro"/>
</dbReference>
<name>A0A6M8BPF9_9CYAN</name>